<evidence type="ECO:0000256" key="1">
    <source>
        <dbReference type="ARBA" id="ARBA00022475"/>
    </source>
</evidence>
<dbReference type="HAMAP" id="MF_01514">
    <property type="entry name" value="UPF0314"/>
    <property type="match status" value="1"/>
</dbReference>
<dbReference type="NCBIfam" id="NF002099">
    <property type="entry name" value="PRK00944.1"/>
    <property type="match status" value="1"/>
</dbReference>
<keyword evidence="7" id="KW-1185">Reference proteome</keyword>
<proteinExistence type="inferred from homology"/>
<evidence type="ECO:0000313" key="7">
    <source>
        <dbReference type="Proteomes" id="UP001198830"/>
    </source>
</evidence>
<evidence type="ECO:0000256" key="2">
    <source>
        <dbReference type="ARBA" id="ARBA00022692"/>
    </source>
</evidence>
<name>A0ABS8H503_9SPHN</name>
<gene>
    <name evidence="6" type="ORF">LL253_12395</name>
</gene>
<keyword evidence="4 5" id="KW-0472">Membrane</keyword>
<keyword evidence="1 5" id="KW-1003">Cell membrane</keyword>
<feature type="transmembrane region" description="Helical" evidence="5">
    <location>
        <begin position="162"/>
        <end position="180"/>
    </location>
</feature>
<comment type="subcellular location">
    <subcellularLocation>
        <location evidence="5">Cell membrane</location>
        <topology evidence="5">Multi-pass membrane protein</topology>
    </subcellularLocation>
</comment>
<protein>
    <recommendedName>
        <fullName evidence="5">UPF0314 protein LL253_12395</fullName>
    </recommendedName>
</protein>
<dbReference type="EMBL" id="JAJGNP010000009">
    <property type="protein sequence ID" value="MCC4233488.1"/>
    <property type="molecule type" value="Genomic_DNA"/>
</dbReference>
<evidence type="ECO:0000256" key="5">
    <source>
        <dbReference type="HAMAP-Rule" id="MF_01514"/>
    </source>
</evidence>
<evidence type="ECO:0000256" key="4">
    <source>
        <dbReference type="ARBA" id="ARBA00023136"/>
    </source>
</evidence>
<dbReference type="InterPro" id="IPR019691">
    <property type="entry name" value="DUF2585"/>
</dbReference>
<comment type="similarity">
    <text evidence="5">Belongs to the UPF0314 family.</text>
</comment>
<reference evidence="6 7" key="1">
    <citation type="submission" date="2021-10" db="EMBL/GenBank/DDBJ databases">
        <title>The diversity and Nitrogen Metabolism of Culturable Nitrate-Utilizing Bacteria Within the Oxygen Minimum Zone of the Changjiang (Yangtze River)Estuary.</title>
        <authorList>
            <person name="Zhang D."/>
            <person name="Zheng J."/>
            <person name="Liu S."/>
            <person name="He W."/>
        </authorList>
    </citation>
    <scope>NUCLEOTIDE SEQUENCE [LARGE SCALE GENOMIC DNA]</scope>
    <source>
        <strain evidence="6 7">FXH275-2</strain>
    </source>
</reference>
<evidence type="ECO:0000256" key="3">
    <source>
        <dbReference type="ARBA" id="ARBA00022989"/>
    </source>
</evidence>
<evidence type="ECO:0000313" key="6">
    <source>
        <dbReference type="EMBL" id="MCC4233488.1"/>
    </source>
</evidence>
<dbReference type="Pfam" id="PF10755">
    <property type="entry name" value="DUF2585"/>
    <property type="match status" value="1"/>
</dbReference>
<organism evidence="6 7">
    <name type="scientific">Sphingobium soli</name>
    <dbReference type="NCBI Taxonomy" id="1591116"/>
    <lineage>
        <taxon>Bacteria</taxon>
        <taxon>Pseudomonadati</taxon>
        <taxon>Pseudomonadota</taxon>
        <taxon>Alphaproteobacteria</taxon>
        <taxon>Sphingomonadales</taxon>
        <taxon>Sphingomonadaceae</taxon>
        <taxon>Sphingobium</taxon>
    </lineage>
</organism>
<keyword evidence="2 5" id="KW-0812">Transmembrane</keyword>
<comment type="caution">
    <text evidence="6">The sequence shown here is derived from an EMBL/GenBank/DDBJ whole genome shotgun (WGS) entry which is preliminary data.</text>
</comment>
<sequence length="205" mass="22620">MAGKTHFCKRRGIGALTASHKRRNRRGFLLAALIAAMACGLLFLMDRPPICTCGRVELWHGALDSGNSQHIADWYSLSHVIHGFLFYALTRWLLRRPPLGMRLAVAVGIEAAWEIVENSPIIIDRYRTATIALGYSGDSIVNSMSDIAMMTLGFVFAARAPAWLTVSLAIGLELLALFVIRDNLTLNILMLTSPVEAVRDWQAAL</sequence>
<keyword evidence="3 5" id="KW-1133">Transmembrane helix</keyword>
<accession>A0ABS8H503</accession>
<dbReference type="Proteomes" id="UP001198830">
    <property type="component" value="Unassembled WGS sequence"/>
</dbReference>
<feature type="transmembrane region" description="Helical" evidence="5">
    <location>
        <begin position="27"/>
        <end position="45"/>
    </location>
</feature>